<organism evidence="4 5">
    <name type="scientific">Streptomyces olindensis</name>
    <dbReference type="NCBI Taxonomy" id="358823"/>
    <lineage>
        <taxon>Bacteria</taxon>
        <taxon>Bacillati</taxon>
        <taxon>Actinomycetota</taxon>
        <taxon>Actinomycetes</taxon>
        <taxon>Kitasatosporales</taxon>
        <taxon>Streptomycetaceae</taxon>
        <taxon>Streptomyces</taxon>
    </lineage>
</organism>
<dbReference type="PROSITE" id="PS51747">
    <property type="entry name" value="CYT_DCMP_DEAMINASES_2"/>
    <property type="match status" value="1"/>
</dbReference>
<keyword evidence="5" id="KW-1185">Reference proteome</keyword>
<reference evidence="4 5" key="1">
    <citation type="submission" date="2024-06" db="EMBL/GenBank/DDBJ databases">
        <title>The Natural Products Discovery Center: Release of the First 8490 Sequenced Strains for Exploring Actinobacteria Biosynthetic Diversity.</title>
        <authorList>
            <person name="Kalkreuter E."/>
            <person name="Kautsar S.A."/>
            <person name="Yang D."/>
            <person name="Bader C.D."/>
            <person name="Teijaro C.N."/>
            <person name="Fluegel L."/>
            <person name="Davis C.M."/>
            <person name="Simpson J.R."/>
            <person name="Lauterbach L."/>
            <person name="Steele A.D."/>
            <person name="Gui C."/>
            <person name="Meng S."/>
            <person name="Li G."/>
            <person name="Viehrig K."/>
            <person name="Ye F."/>
            <person name="Su P."/>
            <person name="Kiefer A.F."/>
            <person name="Nichols A."/>
            <person name="Cepeda A.J."/>
            <person name="Yan W."/>
            <person name="Fan B."/>
            <person name="Jiang Y."/>
            <person name="Adhikari A."/>
            <person name="Zheng C.-J."/>
            <person name="Schuster L."/>
            <person name="Cowan T.M."/>
            <person name="Smanski M.J."/>
            <person name="Chevrette M.G."/>
            <person name="De Carvalho L.P.S."/>
            <person name="Shen B."/>
        </authorList>
    </citation>
    <scope>NUCLEOTIDE SEQUENCE [LARGE SCALE GENOMIC DNA]</scope>
    <source>
        <strain evidence="4 5">NPDC019583</strain>
    </source>
</reference>
<keyword evidence="2" id="KW-0862">Zinc</keyword>
<dbReference type="PANTHER" id="PTHR11079:SF179">
    <property type="entry name" value="TRNA(ADENINE(34)) DEAMINASE, CHLOROPLASTIC"/>
    <property type="match status" value="1"/>
</dbReference>
<evidence type="ECO:0000256" key="1">
    <source>
        <dbReference type="ARBA" id="ARBA00022723"/>
    </source>
</evidence>
<keyword evidence="1" id="KW-0479">Metal-binding</keyword>
<dbReference type="InterPro" id="IPR016192">
    <property type="entry name" value="APOBEC/CMP_deaminase_Zn-bd"/>
</dbReference>
<feature type="domain" description="CMP/dCMP-type deaminase" evidence="3">
    <location>
        <begin position="13"/>
        <end position="126"/>
    </location>
</feature>
<protein>
    <submittedName>
        <fullName evidence="4">Nucleoside deaminase</fullName>
    </submittedName>
</protein>
<dbReference type="CDD" id="cd01285">
    <property type="entry name" value="nucleoside_deaminase"/>
    <property type="match status" value="1"/>
</dbReference>
<dbReference type="InterPro" id="IPR002125">
    <property type="entry name" value="CMP_dCMP_dom"/>
</dbReference>
<proteinExistence type="predicted"/>
<name>A0ABV2XS55_9ACTN</name>
<comment type="caution">
    <text evidence="4">The sequence shown here is derived from an EMBL/GenBank/DDBJ whole genome shotgun (WGS) entry which is preliminary data.</text>
</comment>
<evidence type="ECO:0000259" key="3">
    <source>
        <dbReference type="PROSITE" id="PS51747"/>
    </source>
</evidence>
<dbReference type="EMBL" id="JBEYBN010000011">
    <property type="protein sequence ID" value="MEU2266839.1"/>
    <property type="molecule type" value="Genomic_DNA"/>
</dbReference>
<dbReference type="RefSeq" id="WP_359787540.1">
    <property type="nucleotide sequence ID" value="NZ_JBEYBN010000011.1"/>
</dbReference>
<dbReference type="Pfam" id="PF00383">
    <property type="entry name" value="dCMP_cyt_deam_1"/>
    <property type="match status" value="1"/>
</dbReference>
<gene>
    <name evidence="4" type="ORF">ABZ568_10530</name>
</gene>
<dbReference type="PROSITE" id="PS00903">
    <property type="entry name" value="CYT_DCMP_DEAMINASES_1"/>
    <property type="match status" value="1"/>
</dbReference>
<dbReference type="Gene3D" id="3.40.140.10">
    <property type="entry name" value="Cytidine Deaminase, domain 2"/>
    <property type="match status" value="1"/>
</dbReference>
<dbReference type="SUPFAM" id="SSF53927">
    <property type="entry name" value="Cytidine deaminase-like"/>
    <property type="match status" value="1"/>
</dbReference>
<dbReference type="InterPro" id="IPR016193">
    <property type="entry name" value="Cytidine_deaminase-like"/>
</dbReference>
<dbReference type="Proteomes" id="UP001550603">
    <property type="component" value="Unassembled WGS sequence"/>
</dbReference>
<evidence type="ECO:0000313" key="5">
    <source>
        <dbReference type="Proteomes" id="UP001550603"/>
    </source>
</evidence>
<accession>A0ABV2XS55</accession>
<sequence length="194" mass="20095">MTGHPSGHPSALPQPWHLPFELAWEALRAGSRPVGAVLVDAGGRVVAAGRNRSEETTAPPGQLAGTAIAHAEVNALAQVPTGARADDGLRLYTTLEPCLLCSGALIHSHVRHVVYAAADPMWRGVENVPGVGGLIAERWAHREGPVGGPLAAFSRLLMDIWTMARAAAVPAAPGPGLLDAPTVHAAYAALLPHL</sequence>
<dbReference type="PANTHER" id="PTHR11079">
    <property type="entry name" value="CYTOSINE DEAMINASE FAMILY MEMBER"/>
    <property type="match status" value="1"/>
</dbReference>
<evidence type="ECO:0000313" key="4">
    <source>
        <dbReference type="EMBL" id="MEU2266839.1"/>
    </source>
</evidence>
<evidence type="ECO:0000256" key="2">
    <source>
        <dbReference type="ARBA" id="ARBA00022833"/>
    </source>
</evidence>